<dbReference type="OrthoDB" id="4392204at2759"/>
<evidence type="ECO:0000313" key="6">
    <source>
        <dbReference type="Proteomes" id="UP000045706"/>
    </source>
</evidence>
<dbReference type="EMBL" id="CVQH01006891">
    <property type="protein sequence ID" value="CRK15835.1"/>
    <property type="molecule type" value="Genomic_DNA"/>
</dbReference>
<evidence type="ECO:0000313" key="3">
    <source>
        <dbReference type="EMBL" id="CRK32186.1"/>
    </source>
</evidence>
<reference evidence="4" key="2">
    <citation type="journal article" date="2021" name="Mol. Plant Pathol.">
        <title>A 20-kb lineage-specific genomic region tames virulence in pathogenic amphidiploid Verticillium longisporum.</title>
        <authorList>
            <person name="Harting R."/>
            <person name="Starke J."/>
            <person name="Kusch H."/>
            <person name="Poggeler S."/>
            <person name="Maurus I."/>
            <person name="Schluter R."/>
            <person name="Landesfeind M."/>
            <person name="Bulla I."/>
            <person name="Nowrousian M."/>
            <person name="de Jonge R."/>
            <person name="Stahlhut G."/>
            <person name="Hoff K.J."/>
            <person name="Asshauer K.P."/>
            <person name="Thurmer A."/>
            <person name="Stanke M."/>
            <person name="Daniel R."/>
            <person name="Morgenstern B."/>
            <person name="Thomma B.P.H.J."/>
            <person name="Kronstad J.W."/>
            <person name="Braus-Stromeyer S.A."/>
            <person name="Braus G.H."/>
        </authorList>
    </citation>
    <scope>NUCLEOTIDE SEQUENCE</scope>
    <source>
        <strain evidence="4">Vl32</strain>
    </source>
</reference>
<proteinExistence type="predicted"/>
<keyword evidence="5" id="KW-1185">Reference proteome</keyword>
<dbReference type="EMBL" id="JAEMWZ010000215">
    <property type="protein sequence ID" value="KAG7131000.1"/>
    <property type="molecule type" value="Genomic_DNA"/>
</dbReference>
<dbReference type="STRING" id="100787.A0A0G4MDE0"/>
<feature type="signal peptide" evidence="1">
    <location>
        <begin position="1"/>
        <end position="20"/>
    </location>
</feature>
<dbReference type="Proteomes" id="UP000045706">
    <property type="component" value="Unassembled WGS sequence"/>
</dbReference>
<dbReference type="Proteomes" id="UP000689129">
    <property type="component" value="Unassembled WGS sequence"/>
</dbReference>
<gene>
    <name evidence="2" type="ORF">BN1708_011577</name>
    <name evidence="3" type="ORF">BN1723_003852</name>
    <name evidence="4" type="ORF">HYQ45_010299</name>
</gene>
<evidence type="ECO:0000313" key="5">
    <source>
        <dbReference type="Proteomes" id="UP000044602"/>
    </source>
</evidence>
<name>A0A0G4MDE0_VERLO</name>
<organism evidence="3 6">
    <name type="scientific">Verticillium longisporum</name>
    <name type="common">Verticillium dahliae var. longisporum</name>
    <dbReference type="NCBI Taxonomy" id="100787"/>
    <lineage>
        <taxon>Eukaryota</taxon>
        <taxon>Fungi</taxon>
        <taxon>Dikarya</taxon>
        <taxon>Ascomycota</taxon>
        <taxon>Pezizomycotina</taxon>
        <taxon>Sordariomycetes</taxon>
        <taxon>Hypocreomycetidae</taxon>
        <taxon>Glomerellales</taxon>
        <taxon>Plectosphaerellaceae</taxon>
        <taxon>Verticillium</taxon>
    </lineage>
</organism>
<dbReference type="EMBL" id="CVQI01024446">
    <property type="protein sequence ID" value="CRK32186.1"/>
    <property type="molecule type" value="Genomic_DNA"/>
</dbReference>
<reference evidence="5 6" key="1">
    <citation type="submission" date="2015-05" db="EMBL/GenBank/DDBJ databases">
        <authorList>
            <person name="Fogelqvist Johan"/>
        </authorList>
    </citation>
    <scope>NUCLEOTIDE SEQUENCE [LARGE SCALE GENOMIC DNA]</scope>
    <source>
        <strain evidence="2">VL1</strain>
        <strain evidence="3">VL2</strain>
    </source>
</reference>
<sequence length="206" mass="22987">MLPFVALVAATPLMIFQGNSVLITPPKQSHYPGNATFSASNFYCFAMPSGYLSFGWWLPADPSYGHDRCRPNSTTFDWYEYSTKGECTSTECRVHAVNFENSDKAKRPAMDFDYVASLINVGRGDLGNLAVSYFDEENGAYAVGTRRLLTGATQGSRENHDCHAAYRTLAELHRRHHVPLAFELVNPCTVESDEDDNSQQSLLEEL</sequence>
<evidence type="ECO:0000313" key="2">
    <source>
        <dbReference type="EMBL" id="CRK15835.1"/>
    </source>
</evidence>
<evidence type="ECO:0000313" key="4">
    <source>
        <dbReference type="EMBL" id="KAG7131000.1"/>
    </source>
</evidence>
<dbReference type="AlphaFoldDB" id="A0A0G4MDE0"/>
<evidence type="ECO:0000256" key="1">
    <source>
        <dbReference type="SAM" id="SignalP"/>
    </source>
</evidence>
<protein>
    <submittedName>
        <fullName evidence="3">Uncharacterized protein</fullName>
    </submittedName>
</protein>
<keyword evidence="1" id="KW-0732">Signal</keyword>
<feature type="chain" id="PRO_5010420074" evidence="1">
    <location>
        <begin position="21"/>
        <end position="206"/>
    </location>
</feature>
<accession>A0A0G4MDE0</accession>
<dbReference type="Proteomes" id="UP000044602">
    <property type="component" value="Unassembled WGS sequence"/>
</dbReference>